<evidence type="ECO:0000313" key="1">
    <source>
        <dbReference type="EMBL" id="KAH6946466.1"/>
    </source>
</evidence>
<name>A0ACB7TJS5_HYAAI</name>
<sequence length="131" mass="15014">MGFETEQSFLVTLWEILVRRATCLRRGASFPAAWPTTDPGDVAPSRPDLFFRRLPRPPPAPLFRRPPLPRPREENTGNGWGTPLPDYTTVYKRGAYVVVLEASDRGRPFREWPHCGRGLATEKKPKEQRDE</sequence>
<protein>
    <submittedName>
        <fullName evidence="1">Uncharacterized protein</fullName>
    </submittedName>
</protein>
<dbReference type="Proteomes" id="UP000821845">
    <property type="component" value="Chromosome 1"/>
</dbReference>
<reference evidence="1" key="1">
    <citation type="submission" date="2020-05" db="EMBL/GenBank/DDBJ databases">
        <title>Large-scale comparative analyses of tick genomes elucidate their genetic diversity and vector capacities.</title>
        <authorList>
            <person name="Jia N."/>
            <person name="Wang J."/>
            <person name="Shi W."/>
            <person name="Du L."/>
            <person name="Sun Y."/>
            <person name="Zhan W."/>
            <person name="Jiang J."/>
            <person name="Wang Q."/>
            <person name="Zhang B."/>
            <person name="Ji P."/>
            <person name="Sakyi L.B."/>
            <person name="Cui X."/>
            <person name="Yuan T."/>
            <person name="Jiang B."/>
            <person name="Yang W."/>
            <person name="Lam T.T.-Y."/>
            <person name="Chang Q."/>
            <person name="Ding S."/>
            <person name="Wang X."/>
            <person name="Zhu J."/>
            <person name="Ruan X."/>
            <person name="Zhao L."/>
            <person name="Wei J."/>
            <person name="Que T."/>
            <person name="Du C."/>
            <person name="Cheng J."/>
            <person name="Dai P."/>
            <person name="Han X."/>
            <person name="Huang E."/>
            <person name="Gao Y."/>
            <person name="Liu J."/>
            <person name="Shao H."/>
            <person name="Ye R."/>
            <person name="Li L."/>
            <person name="Wei W."/>
            <person name="Wang X."/>
            <person name="Wang C."/>
            <person name="Yang T."/>
            <person name="Huo Q."/>
            <person name="Li W."/>
            <person name="Guo W."/>
            <person name="Chen H."/>
            <person name="Zhou L."/>
            <person name="Ni X."/>
            <person name="Tian J."/>
            <person name="Zhou Y."/>
            <person name="Sheng Y."/>
            <person name="Liu T."/>
            <person name="Pan Y."/>
            <person name="Xia L."/>
            <person name="Li J."/>
            <person name="Zhao F."/>
            <person name="Cao W."/>
        </authorList>
    </citation>
    <scope>NUCLEOTIDE SEQUENCE</scope>
    <source>
        <strain evidence="1">Hyas-2018</strain>
    </source>
</reference>
<organism evidence="1 2">
    <name type="scientific">Hyalomma asiaticum</name>
    <name type="common">Tick</name>
    <dbReference type="NCBI Taxonomy" id="266040"/>
    <lineage>
        <taxon>Eukaryota</taxon>
        <taxon>Metazoa</taxon>
        <taxon>Ecdysozoa</taxon>
        <taxon>Arthropoda</taxon>
        <taxon>Chelicerata</taxon>
        <taxon>Arachnida</taxon>
        <taxon>Acari</taxon>
        <taxon>Parasitiformes</taxon>
        <taxon>Ixodida</taxon>
        <taxon>Ixodoidea</taxon>
        <taxon>Ixodidae</taxon>
        <taxon>Hyalomminae</taxon>
        <taxon>Hyalomma</taxon>
    </lineage>
</organism>
<gene>
    <name evidence="1" type="ORF">HPB50_013679</name>
</gene>
<dbReference type="EMBL" id="CM023481">
    <property type="protein sequence ID" value="KAH6946466.1"/>
    <property type="molecule type" value="Genomic_DNA"/>
</dbReference>
<accession>A0ACB7TJS5</accession>
<keyword evidence="2" id="KW-1185">Reference proteome</keyword>
<evidence type="ECO:0000313" key="2">
    <source>
        <dbReference type="Proteomes" id="UP000821845"/>
    </source>
</evidence>
<proteinExistence type="predicted"/>
<comment type="caution">
    <text evidence="1">The sequence shown here is derived from an EMBL/GenBank/DDBJ whole genome shotgun (WGS) entry which is preliminary data.</text>
</comment>